<evidence type="ECO:0000313" key="2">
    <source>
        <dbReference type="Proteomes" id="UP000268658"/>
    </source>
</evidence>
<dbReference type="KEGG" id="avc:NCTC10951_00723"/>
<dbReference type="SUPFAM" id="SSF53822">
    <property type="entry name" value="Periplasmic binding protein-like I"/>
    <property type="match status" value="1"/>
</dbReference>
<gene>
    <name evidence="1" type="ORF">NCTC10951_00723</name>
</gene>
<dbReference type="Proteomes" id="UP000268658">
    <property type="component" value="Chromosome"/>
</dbReference>
<protein>
    <submittedName>
        <fullName evidence="1">Uncharacterized protein</fullName>
    </submittedName>
</protein>
<dbReference type="Gene3D" id="3.40.50.2300">
    <property type="match status" value="1"/>
</dbReference>
<dbReference type="AlphaFoldDB" id="A0A448PIT0"/>
<sequence length="135" mass="14635">MRNELTANVYDGIQTEADARSIGLVTDVSDPSGLRNERTMRELRAARGDAVFLVPTALPGEELRALNGSVPTISLTRRIDGLDSIVGDDRTGGKLLTEHLMTVILGPTWSPLDRVLGYEEAGPGPRSPRVTRPTR</sequence>
<name>A0A448PIT0_ACTVI</name>
<accession>A0A448PIT0</accession>
<dbReference type="InterPro" id="IPR028082">
    <property type="entry name" value="Peripla_BP_I"/>
</dbReference>
<proteinExistence type="predicted"/>
<evidence type="ECO:0000313" key="1">
    <source>
        <dbReference type="EMBL" id="VEI14847.1"/>
    </source>
</evidence>
<reference evidence="1 2" key="1">
    <citation type="submission" date="2018-12" db="EMBL/GenBank/DDBJ databases">
        <authorList>
            <consortium name="Pathogen Informatics"/>
        </authorList>
    </citation>
    <scope>NUCLEOTIDE SEQUENCE [LARGE SCALE GENOMIC DNA]</scope>
    <source>
        <strain evidence="1 2">NCTC10951</strain>
    </source>
</reference>
<dbReference type="OrthoDB" id="59108at2"/>
<dbReference type="EMBL" id="LR134477">
    <property type="protein sequence ID" value="VEI14847.1"/>
    <property type="molecule type" value="Genomic_DNA"/>
</dbReference>
<organism evidence="1 2">
    <name type="scientific">Actinomyces viscosus</name>
    <dbReference type="NCBI Taxonomy" id="1656"/>
    <lineage>
        <taxon>Bacteria</taxon>
        <taxon>Bacillati</taxon>
        <taxon>Actinomycetota</taxon>
        <taxon>Actinomycetes</taxon>
        <taxon>Actinomycetales</taxon>
        <taxon>Actinomycetaceae</taxon>
        <taxon>Actinomyces</taxon>
    </lineage>
</organism>
<dbReference type="RefSeq" id="WP_126413462.1">
    <property type="nucleotide sequence ID" value="NZ_JASPER010000092.1"/>
</dbReference>